<sequence length="424" mass="48160">MKYVNLNPLIVSKLKGKIPSTTEIQFATRLGLNLSDQVAMRYDVVRSKNQHRFQSQILLTPQVDLNKLKFWLGIEYLKIKGKYTNCIDWEVLQAEIALCSDGSCRIEDHGNGEFHIIFDHPTPKCVICTMQKLHAWPEVHTEGEIYSIKIAMQVVSQSVESELCHWQVVDLLWRHFLPPSEVWNVQEGLPYSLNSDGDDGSGDIYSPQGGAIARGELWMNRHIDDIWRSYGIRYPKSSRFLEYLEPSSYVQAQADGAIFFGGPEEEIYFFVSNHAFPSCGRGDERASGRGTETYLPSIVVSIRGDELRHNNLTNCYAIGDGLRQIGRKYLKFWLPVLNVTGGCLITSAELERFRNGGCFAARQAALAKREKDAYLNPRALGRRKRTGWKRTANEDFEGLTPFAELNERVAAAVRNAAKTWAYLR</sequence>
<dbReference type="EMBL" id="FTOQ01000016">
    <property type="protein sequence ID" value="SIT10200.1"/>
    <property type="molecule type" value="Genomic_DNA"/>
</dbReference>
<dbReference type="AlphaFoldDB" id="A0A1N7PI60"/>
<dbReference type="OrthoDB" id="7837902at2"/>
<keyword evidence="2" id="KW-1185">Reference proteome</keyword>
<evidence type="ECO:0000313" key="1">
    <source>
        <dbReference type="EMBL" id="SIT10200.1"/>
    </source>
</evidence>
<evidence type="ECO:0000313" key="2">
    <source>
        <dbReference type="Proteomes" id="UP000186684"/>
    </source>
</evidence>
<accession>A0A1N7PI60</accession>
<reference evidence="2" key="1">
    <citation type="submission" date="2017-01" db="EMBL/GenBank/DDBJ databases">
        <authorList>
            <person name="Varghese N."/>
            <person name="Submissions S."/>
        </authorList>
    </citation>
    <scope>NUCLEOTIDE SEQUENCE [LARGE SCALE GENOMIC DNA]</scope>
    <source>
        <strain evidence="2">DSM 29430</strain>
    </source>
</reference>
<gene>
    <name evidence="1" type="ORF">SAMN05421759_1161</name>
</gene>
<protein>
    <submittedName>
        <fullName evidence="1">Uncharacterized protein</fullName>
    </submittedName>
</protein>
<dbReference type="Proteomes" id="UP000186684">
    <property type="component" value="Unassembled WGS sequence"/>
</dbReference>
<name>A0A1N7PI60_9RHOB</name>
<dbReference type="RefSeq" id="WP_143526265.1">
    <property type="nucleotide sequence ID" value="NZ_FTOQ01000016.1"/>
</dbReference>
<organism evidence="1 2">
    <name type="scientific">Roseivivax lentus</name>
    <dbReference type="NCBI Taxonomy" id="633194"/>
    <lineage>
        <taxon>Bacteria</taxon>
        <taxon>Pseudomonadati</taxon>
        <taxon>Pseudomonadota</taxon>
        <taxon>Alphaproteobacteria</taxon>
        <taxon>Rhodobacterales</taxon>
        <taxon>Roseobacteraceae</taxon>
        <taxon>Roseivivax</taxon>
    </lineage>
</organism>
<proteinExistence type="predicted"/>